<protein>
    <submittedName>
        <fullName evidence="1">Uncharacterized protein</fullName>
    </submittedName>
</protein>
<name>A0A1X0RTW7_RHIZD</name>
<dbReference type="Proteomes" id="UP000242381">
    <property type="component" value="Unassembled WGS sequence"/>
</dbReference>
<organism evidence="1 2">
    <name type="scientific">Rhizopus microsporus</name>
    <dbReference type="NCBI Taxonomy" id="58291"/>
    <lineage>
        <taxon>Eukaryota</taxon>
        <taxon>Fungi</taxon>
        <taxon>Fungi incertae sedis</taxon>
        <taxon>Mucoromycota</taxon>
        <taxon>Mucoromycotina</taxon>
        <taxon>Mucoromycetes</taxon>
        <taxon>Mucorales</taxon>
        <taxon>Mucorineae</taxon>
        <taxon>Rhizopodaceae</taxon>
        <taxon>Rhizopus</taxon>
    </lineage>
</organism>
<evidence type="ECO:0000313" key="1">
    <source>
        <dbReference type="EMBL" id="ORE15308.1"/>
    </source>
</evidence>
<reference evidence="1 2" key="1">
    <citation type="journal article" date="2016" name="Proc. Natl. Acad. Sci. U.S.A.">
        <title>Lipid metabolic changes in an early divergent fungus govern the establishment of a mutualistic symbiosis with endobacteria.</title>
        <authorList>
            <person name="Lastovetsky O.A."/>
            <person name="Gaspar M.L."/>
            <person name="Mondo S.J."/>
            <person name="LaButti K.M."/>
            <person name="Sandor L."/>
            <person name="Grigoriev I.V."/>
            <person name="Henry S.A."/>
            <person name="Pawlowska T.E."/>
        </authorList>
    </citation>
    <scope>NUCLEOTIDE SEQUENCE [LARGE SCALE GENOMIC DNA]</scope>
    <source>
        <strain evidence="1 2">ATCC 11559</strain>
    </source>
</reference>
<gene>
    <name evidence="1" type="ORF">BCV71DRAFT_36072</name>
</gene>
<proteinExistence type="predicted"/>
<dbReference type="AlphaFoldDB" id="A0A1X0RTW7"/>
<dbReference type="EMBL" id="KV921430">
    <property type="protein sequence ID" value="ORE15308.1"/>
    <property type="molecule type" value="Genomic_DNA"/>
</dbReference>
<evidence type="ECO:0000313" key="2">
    <source>
        <dbReference type="Proteomes" id="UP000242381"/>
    </source>
</evidence>
<accession>A0A1X0RTW7</accession>
<sequence>MYKKFGVTLQVVSGKGHLWNSEIASQSSEFPAGKIRLTTRGTMSLIIVVKL</sequence>